<dbReference type="EMBL" id="PYYB01000001">
    <property type="protein sequence ID" value="PTL58383.1"/>
    <property type="molecule type" value="Genomic_DNA"/>
</dbReference>
<dbReference type="InterPro" id="IPR002716">
    <property type="entry name" value="PIN_dom"/>
</dbReference>
<dbReference type="Gene3D" id="3.40.50.1010">
    <property type="entry name" value="5'-nuclease"/>
    <property type="match status" value="1"/>
</dbReference>
<dbReference type="GO" id="GO:0016787">
    <property type="term" value="F:hydrolase activity"/>
    <property type="evidence" value="ECO:0007669"/>
    <property type="project" value="UniProtKB-KW"/>
</dbReference>
<comment type="caution">
    <text evidence="6">The sequence shown here is derived from an EMBL/GenBank/DDBJ whole genome shotgun (WGS) entry which is preliminary data.</text>
</comment>
<protein>
    <submittedName>
        <fullName evidence="6">PIN domain nuclease</fullName>
    </submittedName>
</protein>
<keyword evidence="4" id="KW-0460">Magnesium</keyword>
<dbReference type="Pfam" id="PF01850">
    <property type="entry name" value="PIN"/>
    <property type="match status" value="1"/>
</dbReference>
<dbReference type="GO" id="GO:0046872">
    <property type="term" value="F:metal ion binding"/>
    <property type="evidence" value="ECO:0007669"/>
    <property type="project" value="UniProtKB-KW"/>
</dbReference>
<keyword evidence="7" id="KW-1185">Reference proteome</keyword>
<reference evidence="6 7" key="1">
    <citation type="submission" date="2018-03" db="EMBL/GenBank/DDBJ databases">
        <title>Aquarubrobacter algicola gen. nov., sp. nov., a novel actinobacterium isolated from shallow eutrophic lake during the end of cyanobacterial harmful algal blooms.</title>
        <authorList>
            <person name="Chun S.J."/>
        </authorList>
    </citation>
    <scope>NUCLEOTIDE SEQUENCE [LARGE SCALE GENOMIC DNA]</scope>
    <source>
        <strain evidence="6 7">Seoho-28</strain>
    </source>
</reference>
<dbReference type="PANTHER" id="PTHR36173">
    <property type="entry name" value="RIBONUCLEASE VAPC16-RELATED"/>
    <property type="match status" value="1"/>
</dbReference>
<gene>
    <name evidence="6" type="ORF">C7Y72_01320</name>
</gene>
<feature type="domain" description="PIN" evidence="5">
    <location>
        <begin position="4"/>
        <end position="110"/>
    </location>
</feature>
<dbReference type="PANTHER" id="PTHR36173:SF2">
    <property type="entry name" value="RIBONUCLEASE VAPC16"/>
    <property type="match status" value="1"/>
</dbReference>
<dbReference type="Proteomes" id="UP000240739">
    <property type="component" value="Unassembled WGS sequence"/>
</dbReference>
<evidence type="ECO:0000313" key="6">
    <source>
        <dbReference type="EMBL" id="PTL58383.1"/>
    </source>
</evidence>
<dbReference type="SUPFAM" id="SSF88723">
    <property type="entry name" value="PIN domain-like"/>
    <property type="match status" value="1"/>
</dbReference>
<dbReference type="CDD" id="cd09872">
    <property type="entry name" value="PIN_Sll0205-like"/>
    <property type="match status" value="1"/>
</dbReference>
<dbReference type="GO" id="GO:0004518">
    <property type="term" value="F:nuclease activity"/>
    <property type="evidence" value="ECO:0007669"/>
    <property type="project" value="UniProtKB-KW"/>
</dbReference>
<evidence type="ECO:0000313" key="7">
    <source>
        <dbReference type="Proteomes" id="UP000240739"/>
    </source>
</evidence>
<organism evidence="6 7">
    <name type="scientific">Paraconexibacter algicola</name>
    <dbReference type="NCBI Taxonomy" id="2133960"/>
    <lineage>
        <taxon>Bacteria</taxon>
        <taxon>Bacillati</taxon>
        <taxon>Actinomycetota</taxon>
        <taxon>Thermoleophilia</taxon>
        <taxon>Solirubrobacterales</taxon>
        <taxon>Paraconexibacteraceae</taxon>
        <taxon>Paraconexibacter</taxon>
    </lineage>
</organism>
<dbReference type="InterPro" id="IPR029060">
    <property type="entry name" value="PIN-like_dom_sf"/>
</dbReference>
<keyword evidence="3" id="KW-0378">Hydrolase</keyword>
<evidence type="ECO:0000259" key="5">
    <source>
        <dbReference type="Pfam" id="PF01850"/>
    </source>
</evidence>
<name>A0A2T4UGK3_9ACTN</name>
<dbReference type="RefSeq" id="WP_107566821.1">
    <property type="nucleotide sequence ID" value="NZ_PYYB01000001.1"/>
</dbReference>
<accession>A0A2T4UGK3</accession>
<proteinExistence type="predicted"/>
<sequence>MKLLLDTHAALWWVSDDDRFGTTAERLMLASDAQVLLSAVVMWEITVKQALGKLTVPPTWSQTLLAGGANELPITLRHAAKVGDLPDHHRDPFDRLLVAQALTEDAILLSRVPALHAYGAAIAW</sequence>
<evidence type="ECO:0000256" key="3">
    <source>
        <dbReference type="ARBA" id="ARBA00022801"/>
    </source>
</evidence>
<evidence type="ECO:0000256" key="1">
    <source>
        <dbReference type="ARBA" id="ARBA00022722"/>
    </source>
</evidence>
<dbReference type="OrthoDB" id="9798990at2"/>
<evidence type="ECO:0000256" key="2">
    <source>
        <dbReference type="ARBA" id="ARBA00022723"/>
    </source>
</evidence>
<dbReference type="InterPro" id="IPR041705">
    <property type="entry name" value="PIN_Sll0205"/>
</dbReference>
<dbReference type="AlphaFoldDB" id="A0A2T4UGK3"/>
<evidence type="ECO:0000256" key="4">
    <source>
        <dbReference type="ARBA" id="ARBA00022842"/>
    </source>
</evidence>
<keyword evidence="1" id="KW-0540">Nuclease</keyword>
<dbReference type="InterPro" id="IPR052919">
    <property type="entry name" value="TA_system_RNase"/>
</dbReference>
<keyword evidence="2" id="KW-0479">Metal-binding</keyword>